<reference evidence="1 2" key="1">
    <citation type="submission" date="2020-10" db="EMBL/GenBank/DDBJ databases">
        <title>Connecting structure to function with the recovery of over 1000 high-quality activated sludge metagenome-assembled genomes encoding full-length rRNA genes using long-read sequencing.</title>
        <authorList>
            <person name="Singleton C.M."/>
            <person name="Petriglieri F."/>
            <person name="Kristensen J.M."/>
            <person name="Kirkegaard R.H."/>
            <person name="Michaelsen T.Y."/>
            <person name="Andersen M.H."/>
            <person name="Karst S.M."/>
            <person name="Dueholm M.S."/>
            <person name="Nielsen P.H."/>
            <person name="Albertsen M."/>
        </authorList>
    </citation>
    <scope>NUCLEOTIDE SEQUENCE [LARGE SCALE GENOMIC DNA]</scope>
    <source>
        <strain evidence="1">Ribe_18-Q3-R11-54_BAT3C.373</strain>
    </source>
</reference>
<accession>A0A9D7XF77</accession>
<dbReference type="EMBL" id="JADKFW010000011">
    <property type="protein sequence ID" value="MBK9718600.1"/>
    <property type="molecule type" value="Genomic_DNA"/>
</dbReference>
<sequence length="85" mass="9577">MIRTLFVLYICCIFFLLHQNQLLNVHPPWADNCVDANALCSLDELSGYSVRVLNIVIQQVVVQYVLKAEGHTILLGGHLLVMVVK</sequence>
<proteinExistence type="predicted"/>
<name>A0A9D7XF77_9BACT</name>
<gene>
    <name evidence="1" type="ORF">IPO85_14025</name>
</gene>
<protein>
    <submittedName>
        <fullName evidence="1">Uncharacterized protein</fullName>
    </submittedName>
</protein>
<comment type="caution">
    <text evidence="1">The sequence shown here is derived from an EMBL/GenBank/DDBJ whole genome shotgun (WGS) entry which is preliminary data.</text>
</comment>
<evidence type="ECO:0000313" key="1">
    <source>
        <dbReference type="EMBL" id="MBK9718600.1"/>
    </source>
</evidence>
<dbReference type="Proteomes" id="UP000808349">
    <property type="component" value="Unassembled WGS sequence"/>
</dbReference>
<organism evidence="1 2">
    <name type="scientific">Candidatus Defluviibacterium haderslevense</name>
    <dbReference type="NCBI Taxonomy" id="2981993"/>
    <lineage>
        <taxon>Bacteria</taxon>
        <taxon>Pseudomonadati</taxon>
        <taxon>Bacteroidota</taxon>
        <taxon>Saprospiria</taxon>
        <taxon>Saprospirales</taxon>
        <taxon>Saprospiraceae</taxon>
        <taxon>Candidatus Defluviibacterium</taxon>
    </lineage>
</organism>
<evidence type="ECO:0000313" key="2">
    <source>
        <dbReference type="Proteomes" id="UP000808349"/>
    </source>
</evidence>
<dbReference type="AlphaFoldDB" id="A0A9D7XF77"/>